<gene>
    <name evidence="2" type="ORF">JRQ81_010638</name>
</gene>
<dbReference type="PROSITE" id="PS51065">
    <property type="entry name" value="NHR"/>
    <property type="match status" value="1"/>
</dbReference>
<dbReference type="InterPro" id="IPR037962">
    <property type="entry name" value="Neuralized"/>
</dbReference>
<dbReference type="GO" id="GO:0005769">
    <property type="term" value="C:early endosome"/>
    <property type="evidence" value="ECO:0007669"/>
    <property type="project" value="TreeGrafter"/>
</dbReference>
<organism evidence="2 3">
    <name type="scientific">Phrynocephalus forsythii</name>
    <dbReference type="NCBI Taxonomy" id="171643"/>
    <lineage>
        <taxon>Eukaryota</taxon>
        <taxon>Metazoa</taxon>
        <taxon>Chordata</taxon>
        <taxon>Craniata</taxon>
        <taxon>Vertebrata</taxon>
        <taxon>Euteleostomi</taxon>
        <taxon>Lepidosauria</taxon>
        <taxon>Squamata</taxon>
        <taxon>Bifurcata</taxon>
        <taxon>Unidentata</taxon>
        <taxon>Episquamata</taxon>
        <taxon>Toxicofera</taxon>
        <taxon>Iguania</taxon>
        <taxon>Acrodonta</taxon>
        <taxon>Agamidae</taxon>
        <taxon>Agaminae</taxon>
        <taxon>Phrynocephalus</taxon>
    </lineage>
</organism>
<sequence>MYFSVTIVNQSKLVEDGLCPSRKMPGLHLPKSPALLFAYGYSPGGGQKLVSIERLTDCHHVAQQAATFHDGIVFSSWPMELYKKVTLKILKEDLKWHRGLRVGFTWKDPSLLEPSELTPFACPHLVQSGNTRVCLLLEE</sequence>
<dbReference type="OrthoDB" id="6078042at2759"/>
<dbReference type="Proteomes" id="UP001142489">
    <property type="component" value="Unassembled WGS sequence"/>
</dbReference>
<dbReference type="GO" id="GO:0061630">
    <property type="term" value="F:ubiquitin protein ligase activity"/>
    <property type="evidence" value="ECO:0007669"/>
    <property type="project" value="TreeGrafter"/>
</dbReference>
<accession>A0A9Q0X7Y4</accession>
<dbReference type="PANTHER" id="PTHR12429:SF9">
    <property type="entry name" value="E3 UBIQUITIN-PROTEIN LIGASE NEURL3"/>
    <property type="match status" value="1"/>
</dbReference>
<name>A0A9Q0X7Y4_9SAUR</name>
<evidence type="ECO:0000313" key="3">
    <source>
        <dbReference type="Proteomes" id="UP001142489"/>
    </source>
</evidence>
<keyword evidence="3" id="KW-1185">Reference proteome</keyword>
<dbReference type="Pfam" id="PF07177">
    <property type="entry name" value="Neuralized"/>
    <property type="match status" value="1"/>
</dbReference>
<dbReference type="InterPro" id="IPR006573">
    <property type="entry name" value="NHR_dom"/>
</dbReference>
<evidence type="ECO:0000259" key="1">
    <source>
        <dbReference type="PROSITE" id="PS51065"/>
    </source>
</evidence>
<dbReference type="EMBL" id="JAPFRF010000022">
    <property type="protein sequence ID" value="KAJ7304944.1"/>
    <property type="molecule type" value="Genomic_DNA"/>
</dbReference>
<dbReference type="PANTHER" id="PTHR12429">
    <property type="entry name" value="NEURALIZED"/>
    <property type="match status" value="1"/>
</dbReference>
<dbReference type="Gene3D" id="2.60.120.920">
    <property type="match status" value="1"/>
</dbReference>
<protein>
    <recommendedName>
        <fullName evidence="1">NHR domain-containing protein</fullName>
    </recommendedName>
</protein>
<feature type="domain" description="NHR" evidence="1">
    <location>
        <begin position="34"/>
        <end position="139"/>
    </location>
</feature>
<reference evidence="2" key="1">
    <citation type="journal article" date="2023" name="DNA Res.">
        <title>Chromosome-level genome assembly of Phrynocephalus forsythii using third-generation DNA sequencing and Hi-C analysis.</title>
        <authorList>
            <person name="Qi Y."/>
            <person name="Zhao W."/>
            <person name="Zhao Y."/>
            <person name="Niu C."/>
            <person name="Cao S."/>
            <person name="Zhang Y."/>
        </authorList>
    </citation>
    <scope>NUCLEOTIDE SEQUENCE</scope>
    <source>
        <tissue evidence="2">Muscle</tissue>
    </source>
</reference>
<proteinExistence type="predicted"/>
<dbReference type="AlphaFoldDB" id="A0A9Q0X7Y4"/>
<dbReference type="InterPro" id="IPR043136">
    <property type="entry name" value="B30.2/SPRY_sf"/>
</dbReference>
<comment type="caution">
    <text evidence="2">The sequence shown here is derived from an EMBL/GenBank/DDBJ whole genome shotgun (WGS) entry which is preliminary data.</text>
</comment>
<evidence type="ECO:0000313" key="2">
    <source>
        <dbReference type="EMBL" id="KAJ7304944.1"/>
    </source>
</evidence>
<dbReference type="GO" id="GO:0070086">
    <property type="term" value="P:ubiquitin-dependent endocytosis"/>
    <property type="evidence" value="ECO:0007669"/>
    <property type="project" value="TreeGrafter"/>
</dbReference>